<reference evidence="7" key="1">
    <citation type="submission" date="2017-04" db="EMBL/GenBank/DDBJ databases">
        <title>Genome deletions in a multicellular cyanobacterial endosymbiont for morphological adaptation in marine diatoms.</title>
        <authorList>
            <person name="Wang Y."/>
            <person name="Gao H."/>
            <person name="Li R."/>
            <person name="Xu X."/>
        </authorList>
    </citation>
    <scope>NUCLEOTIDE SEQUENCE</scope>
    <source>
        <strain evidence="7">FACHB 800</strain>
    </source>
</reference>
<dbReference type="KEGG" id="rsin:B6N60_00940"/>
<dbReference type="AlphaFoldDB" id="A0A975Y3L3"/>
<feature type="domain" description="TM2" evidence="6">
    <location>
        <begin position="11"/>
        <end position="51"/>
    </location>
</feature>
<evidence type="ECO:0000313" key="7">
    <source>
        <dbReference type="EMBL" id="QXE22258.1"/>
    </source>
</evidence>
<evidence type="ECO:0000256" key="3">
    <source>
        <dbReference type="ARBA" id="ARBA00022989"/>
    </source>
</evidence>
<sequence>MANLNPSHTTKQLLAGYSGIVFGGFGLHKFILGYTTEGFIMLAIAVGGGSVTYGFTLLVMQLIGLIEGIIYLNKDHEDFVNTYFINKQGWF</sequence>
<feature type="transmembrane region" description="Helical" evidence="5">
    <location>
        <begin position="12"/>
        <end position="32"/>
    </location>
</feature>
<gene>
    <name evidence="7" type="ORF">B6N60_00940</name>
</gene>
<protein>
    <recommendedName>
        <fullName evidence="6">TM2 domain-containing protein</fullName>
    </recommendedName>
</protein>
<dbReference type="EMBL" id="CP021056">
    <property type="protein sequence ID" value="QXE22258.1"/>
    <property type="molecule type" value="Genomic_DNA"/>
</dbReference>
<organism evidence="7 8">
    <name type="scientific">Richelia sinica FACHB-800</name>
    <dbReference type="NCBI Taxonomy" id="1357546"/>
    <lineage>
        <taxon>Bacteria</taxon>
        <taxon>Bacillati</taxon>
        <taxon>Cyanobacteriota</taxon>
        <taxon>Cyanophyceae</taxon>
        <taxon>Nostocales</taxon>
        <taxon>Nostocaceae</taxon>
        <taxon>Richelia</taxon>
    </lineage>
</organism>
<dbReference type="RefSeq" id="WP_190604247.1">
    <property type="nucleotide sequence ID" value="NZ_CP021056.1"/>
</dbReference>
<proteinExistence type="predicted"/>
<accession>A0A975Y3L3</accession>
<evidence type="ECO:0000256" key="4">
    <source>
        <dbReference type="ARBA" id="ARBA00023136"/>
    </source>
</evidence>
<evidence type="ECO:0000313" key="8">
    <source>
        <dbReference type="Proteomes" id="UP000683511"/>
    </source>
</evidence>
<evidence type="ECO:0000256" key="2">
    <source>
        <dbReference type="ARBA" id="ARBA00022692"/>
    </source>
</evidence>
<dbReference type="Proteomes" id="UP000683511">
    <property type="component" value="Chromosome"/>
</dbReference>
<evidence type="ECO:0000256" key="1">
    <source>
        <dbReference type="ARBA" id="ARBA00004141"/>
    </source>
</evidence>
<dbReference type="GO" id="GO:0016020">
    <property type="term" value="C:membrane"/>
    <property type="evidence" value="ECO:0007669"/>
    <property type="project" value="UniProtKB-SubCell"/>
</dbReference>
<keyword evidence="3 5" id="KW-1133">Transmembrane helix</keyword>
<comment type="subcellular location">
    <subcellularLocation>
        <location evidence="1">Membrane</location>
        <topology evidence="1">Multi-pass membrane protein</topology>
    </subcellularLocation>
</comment>
<name>A0A975Y3L3_9NOST</name>
<keyword evidence="8" id="KW-1185">Reference proteome</keyword>
<dbReference type="InterPro" id="IPR007829">
    <property type="entry name" value="TM2"/>
</dbReference>
<evidence type="ECO:0000256" key="5">
    <source>
        <dbReference type="SAM" id="Phobius"/>
    </source>
</evidence>
<keyword evidence="4 5" id="KW-0472">Membrane</keyword>
<feature type="transmembrane region" description="Helical" evidence="5">
    <location>
        <begin position="38"/>
        <end position="66"/>
    </location>
</feature>
<dbReference type="Pfam" id="PF05154">
    <property type="entry name" value="TM2"/>
    <property type="match status" value="1"/>
</dbReference>
<keyword evidence="2 5" id="KW-0812">Transmembrane</keyword>
<evidence type="ECO:0000259" key="6">
    <source>
        <dbReference type="Pfam" id="PF05154"/>
    </source>
</evidence>